<comment type="caution">
    <text evidence="5">The sequence shown here is derived from an EMBL/GenBank/DDBJ whole genome shotgun (WGS) entry which is preliminary data.</text>
</comment>
<dbReference type="Gramene" id="GBG81018">
    <property type="protein sequence ID" value="GBG81018"/>
    <property type="gene ID" value="CBR_g31574"/>
</dbReference>
<keyword evidence="6" id="KW-1185">Reference proteome</keyword>
<evidence type="ECO:0000313" key="5">
    <source>
        <dbReference type="EMBL" id="GBG81018.1"/>
    </source>
</evidence>
<feature type="region of interest" description="Disordered" evidence="2">
    <location>
        <begin position="464"/>
        <end position="496"/>
    </location>
</feature>
<keyword evidence="1" id="KW-0378">Hydrolase</keyword>
<dbReference type="SUPFAM" id="SSF53474">
    <property type="entry name" value="alpha/beta-Hydrolases"/>
    <property type="match status" value="1"/>
</dbReference>
<dbReference type="Pfam" id="PF00561">
    <property type="entry name" value="Abhydrolase_1"/>
    <property type="match status" value="1"/>
</dbReference>
<evidence type="ECO:0000259" key="4">
    <source>
        <dbReference type="Pfam" id="PF00561"/>
    </source>
</evidence>
<dbReference type="GO" id="GO:0016020">
    <property type="term" value="C:membrane"/>
    <property type="evidence" value="ECO:0007669"/>
    <property type="project" value="TreeGrafter"/>
</dbReference>
<feature type="transmembrane region" description="Helical" evidence="3">
    <location>
        <begin position="47"/>
        <end position="66"/>
    </location>
</feature>
<evidence type="ECO:0000256" key="3">
    <source>
        <dbReference type="SAM" id="Phobius"/>
    </source>
</evidence>
<organism evidence="5 6">
    <name type="scientific">Chara braunii</name>
    <name type="common">Braun's stonewort</name>
    <dbReference type="NCBI Taxonomy" id="69332"/>
    <lineage>
        <taxon>Eukaryota</taxon>
        <taxon>Viridiplantae</taxon>
        <taxon>Streptophyta</taxon>
        <taxon>Charophyceae</taxon>
        <taxon>Charales</taxon>
        <taxon>Characeae</taxon>
        <taxon>Chara</taxon>
    </lineage>
</organism>
<dbReference type="InterPro" id="IPR029058">
    <property type="entry name" value="AB_hydrolase_fold"/>
</dbReference>
<dbReference type="EMBL" id="BFEA01000363">
    <property type="protein sequence ID" value="GBG81018.1"/>
    <property type="molecule type" value="Genomic_DNA"/>
</dbReference>
<feature type="transmembrane region" description="Helical" evidence="3">
    <location>
        <begin position="24"/>
        <end position="40"/>
    </location>
</feature>
<dbReference type="GO" id="GO:0016787">
    <property type="term" value="F:hydrolase activity"/>
    <property type="evidence" value="ECO:0007669"/>
    <property type="project" value="UniProtKB-KW"/>
</dbReference>
<keyword evidence="3" id="KW-0472">Membrane</keyword>
<proteinExistence type="predicted"/>
<feature type="domain" description="AB hydrolase-1" evidence="4">
    <location>
        <begin position="206"/>
        <end position="355"/>
    </location>
</feature>
<gene>
    <name evidence="5" type="ORF">CBR_g31574</name>
</gene>
<keyword evidence="3" id="KW-1133">Transmembrane helix</keyword>
<evidence type="ECO:0000256" key="2">
    <source>
        <dbReference type="SAM" id="MobiDB-lite"/>
    </source>
</evidence>
<dbReference type="InterPro" id="IPR050266">
    <property type="entry name" value="AB_hydrolase_sf"/>
</dbReference>
<name>A0A388LFE1_CHABU</name>
<dbReference type="OrthoDB" id="294702at2759"/>
<sequence>MTPLELGVSLLEASASIGIRFVDGWWAFFAAVWAWTFLASDVEVPRYMAGISAMASAIAVLAMWGLGMSSSSAIAGTCTLFSLLTLTAKHHLRLLRLVHADLSPPPSATSSSSSSSSRLFSSNPLLDGGPPPEAASGATSLIAVGKLTTCQTALLALVIVCQLLAALQAQGEFWSRTTGRSAPGEMVEIGRGRWLHMRCVGSGPRVVILESGLPFSSTVWQPLMDLFDKRLTESKQGGGGGGRELLSQVTLCAYDRAGYGWSPRARAIDGPDLNGSRRRRSRWGWWWLGCSSRTGKSMREDLEALIASRGFERPILMGWSYGGQLAASYACERPDQVSGLVLVESAAPYGYFNIPDFAEAWWAGVAAFAVGQILQPLGLFRILWRLGLFPVEAGGPPPGLSPLATSAIVSQMSSYEFPSVALLELIGMRQTDADVANCFGRPKTWIPTPLGDVPALVVYAEDNPQAPADLREREETKRKAGGFEEEGGRRRRGRRE</sequence>
<evidence type="ECO:0000313" key="6">
    <source>
        <dbReference type="Proteomes" id="UP000265515"/>
    </source>
</evidence>
<evidence type="ECO:0000256" key="1">
    <source>
        <dbReference type="ARBA" id="ARBA00022801"/>
    </source>
</evidence>
<dbReference type="STRING" id="69332.A0A388LFE1"/>
<reference evidence="5 6" key="1">
    <citation type="journal article" date="2018" name="Cell">
        <title>The Chara Genome: Secondary Complexity and Implications for Plant Terrestrialization.</title>
        <authorList>
            <person name="Nishiyama T."/>
            <person name="Sakayama H."/>
            <person name="Vries J.D."/>
            <person name="Buschmann H."/>
            <person name="Saint-Marcoux D."/>
            <person name="Ullrich K.K."/>
            <person name="Haas F.B."/>
            <person name="Vanderstraeten L."/>
            <person name="Becker D."/>
            <person name="Lang D."/>
            <person name="Vosolsobe S."/>
            <person name="Rombauts S."/>
            <person name="Wilhelmsson P.K.I."/>
            <person name="Janitza P."/>
            <person name="Kern R."/>
            <person name="Heyl A."/>
            <person name="Rumpler F."/>
            <person name="Villalobos L.I.A.C."/>
            <person name="Clay J.M."/>
            <person name="Skokan R."/>
            <person name="Toyoda A."/>
            <person name="Suzuki Y."/>
            <person name="Kagoshima H."/>
            <person name="Schijlen E."/>
            <person name="Tajeshwar N."/>
            <person name="Catarino B."/>
            <person name="Hetherington A.J."/>
            <person name="Saltykova A."/>
            <person name="Bonnot C."/>
            <person name="Breuninger H."/>
            <person name="Symeonidi A."/>
            <person name="Radhakrishnan G.V."/>
            <person name="Van Nieuwerburgh F."/>
            <person name="Deforce D."/>
            <person name="Chang C."/>
            <person name="Karol K.G."/>
            <person name="Hedrich R."/>
            <person name="Ulvskov P."/>
            <person name="Glockner G."/>
            <person name="Delwiche C.F."/>
            <person name="Petrasek J."/>
            <person name="Van de Peer Y."/>
            <person name="Friml J."/>
            <person name="Beilby M."/>
            <person name="Dolan L."/>
            <person name="Kohara Y."/>
            <person name="Sugano S."/>
            <person name="Fujiyama A."/>
            <person name="Delaux P.-M."/>
            <person name="Quint M."/>
            <person name="TheiBen G."/>
            <person name="Hagemann M."/>
            <person name="Harholt J."/>
            <person name="Dunand C."/>
            <person name="Zachgo S."/>
            <person name="Langdale J."/>
            <person name="Maumus F."/>
            <person name="Straeten D.V.D."/>
            <person name="Gould S.B."/>
            <person name="Rensing S.A."/>
        </authorList>
    </citation>
    <scope>NUCLEOTIDE SEQUENCE [LARGE SCALE GENOMIC DNA]</scope>
    <source>
        <strain evidence="5 6">S276</strain>
    </source>
</reference>
<accession>A0A388LFE1</accession>
<dbReference type="Gene3D" id="3.40.50.1820">
    <property type="entry name" value="alpha/beta hydrolase"/>
    <property type="match status" value="1"/>
</dbReference>
<dbReference type="Proteomes" id="UP000265515">
    <property type="component" value="Unassembled WGS sequence"/>
</dbReference>
<dbReference type="InterPro" id="IPR000073">
    <property type="entry name" value="AB_hydrolase_1"/>
</dbReference>
<dbReference type="AlphaFoldDB" id="A0A388LFE1"/>
<dbReference type="PANTHER" id="PTHR43798">
    <property type="entry name" value="MONOACYLGLYCEROL LIPASE"/>
    <property type="match status" value="1"/>
</dbReference>
<dbReference type="PANTHER" id="PTHR43798:SF31">
    <property type="entry name" value="AB HYDROLASE SUPERFAMILY PROTEIN YCLE"/>
    <property type="match status" value="1"/>
</dbReference>
<protein>
    <recommendedName>
        <fullName evidence="4">AB hydrolase-1 domain-containing protein</fullName>
    </recommendedName>
</protein>
<feature type="compositionally biased region" description="Basic and acidic residues" evidence="2">
    <location>
        <begin position="469"/>
        <end position="488"/>
    </location>
</feature>
<keyword evidence="3" id="KW-0812">Transmembrane</keyword>